<keyword evidence="1" id="KW-0732">Signal</keyword>
<evidence type="ECO:0000313" key="2">
    <source>
        <dbReference type="EMBL" id="MDC8771753.1"/>
    </source>
</evidence>
<reference evidence="2 3" key="1">
    <citation type="submission" date="2022-10" db="EMBL/GenBank/DDBJ databases">
        <title>Paucibacter sp. hw1 Genome sequencing.</title>
        <authorList>
            <person name="Park S."/>
        </authorList>
    </citation>
    <scope>NUCLEOTIDE SEQUENCE [LARGE SCALE GENOMIC DNA]</scope>
    <source>
        <strain evidence="3">hw1</strain>
    </source>
</reference>
<name>A0ABT5KCV9_9BURK</name>
<dbReference type="RefSeq" id="WP_273600038.1">
    <property type="nucleotide sequence ID" value="NZ_JAQQXT010000004.1"/>
</dbReference>
<sequence length="230" mass="25270">MSKKAIKSAALLAHKYGLAPTPSAAAVSNSYPANQTKPAPLQAPPFVRFLQAAPDLIDLLPPPLPYTPTARNNVSGLRKTARKLALRSISELSELEAPELLNTALCAQNLPPIPEPGTFGRDYWALDYSFNRYETLKAFIAALRAHHNAHYQMMRTVRNAKDSPHVERALILERKKATVVAESERLTERLAHATAARDSLSVLELLEKLLPDCARRARLLGLDPAMLGLV</sequence>
<protein>
    <submittedName>
        <fullName evidence="2">Uncharacterized protein</fullName>
    </submittedName>
</protein>
<evidence type="ECO:0000313" key="3">
    <source>
        <dbReference type="Proteomes" id="UP001221189"/>
    </source>
</evidence>
<accession>A0ABT5KCV9</accession>
<organism evidence="2 3">
    <name type="scientific">Roseateles albus</name>
    <dbReference type="NCBI Taxonomy" id="2987525"/>
    <lineage>
        <taxon>Bacteria</taxon>
        <taxon>Pseudomonadati</taxon>
        <taxon>Pseudomonadota</taxon>
        <taxon>Betaproteobacteria</taxon>
        <taxon>Burkholderiales</taxon>
        <taxon>Sphaerotilaceae</taxon>
        <taxon>Roseateles</taxon>
    </lineage>
</organism>
<dbReference type="EMBL" id="JAQQXT010000004">
    <property type="protein sequence ID" value="MDC8771753.1"/>
    <property type="molecule type" value="Genomic_DNA"/>
</dbReference>
<proteinExistence type="predicted"/>
<evidence type="ECO:0000256" key="1">
    <source>
        <dbReference type="SAM" id="SignalP"/>
    </source>
</evidence>
<dbReference type="Proteomes" id="UP001221189">
    <property type="component" value="Unassembled WGS sequence"/>
</dbReference>
<feature type="chain" id="PRO_5045132595" evidence="1">
    <location>
        <begin position="26"/>
        <end position="230"/>
    </location>
</feature>
<comment type="caution">
    <text evidence="2">The sequence shown here is derived from an EMBL/GenBank/DDBJ whole genome shotgun (WGS) entry which is preliminary data.</text>
</comment>
<keyword evidence="3" id="KW-1185">Reference proteome</keyword>
<feature type="signal peptide" evidence="1">
    <location>
        <begin position="1"/>
        <end position="25"/>
    </location>
</feature>
<gene>
    <name evidence="2" type="ORF">PRZ03_09250</name>
</gene>